<organism evidence="2">
    <name type="scientific">viral metagenome</name>
    <dbReference type="NCBI Taxonomy" id="1070528"/>
    <lineage>
        <taxon>unclassified sequences</taxon>
        <taxon>metagenomes</taxon>
        <taxon>organismal metagenomes</taxon>
    </lineage>
</organism>
<evidence type="ECO:0000313" key="2">
    <source>
        <dbReference type="EMBL" id="QJA47263.1"/>
    </source>
</evidence>
<reference evidence="2" key="1">
    <citation type="submission" date="2020-03" db="EMBL/GenBank/DDBJ databases">
        <title>The deep terrestrial virosphere.</title>
        <authorList>
            <person name="Holmfeldt K."/>
            <person name="Nilsson E."/>
            <person name="Simone D."/>
            <person name="Lopez-Fernandez M."/>
            <person name="Wu X."/>
            <person name="de Brujin I."/>
            <person name="Lundin D."/>
            <person name="Andersson A."/>
            <person name="Bertilsson S."/>
            <person name="Dopson M."/>
        </authorList>
    </citation>
    <scope>NUCLEOTIDE SEQUENCE</scope>
    <source>
        <strain evidence="2">TM448A00633</strain>
    </source>
</reference>
<dbReference type="AlphaFoldDB" id="A0A6H1ZH64"/>
<feature type="region of interest" description="Disordered" evidence="1">
    <location>
        <begin position="373"/>
        <end position="417"/>
    </location>
</feature>
<evidence type="ECO:0000256" key="1">
    <source>
        <dbReference type="SAM" id="MobiDB-lite"/>
    </source>
</evidence>
<accession>A0A6H1ZH64</accession>
<gene>
    <name evidence="2" type="ORF">TM448A00633_0018</name>
</gene>
<sequence length="843" mass="89357">MADGGSINMRLALQGADQVKGELKSIGPAGAQMGRELERAMRQPTPGLLALDAGVARIRGSVGGLGNASAGAGGPLAALGPAGMAVAAGLGAASLAAAAAFRSFQDAAKGAAELTDAANRIGIGVEGLQALRYAADETGIPIADLEMGLQKLNGALGAMQTGQGDAKVKGVFQALKISDAELAGLRNANDLLPLVADGIRDIDSQAARVQLLKKLGLEALEPMLRNGSAGIRGFTTEARNLGLVTSKDVVDGLDAADRALEKNQQLISANVRAMQSDMAPFFIWASGELAQLSRRVTDFFNGLRAVDSRSERVLAQQSTRMQAQVTEAYQNPAGGNGQLSLYQRALVRRLEVVNAEIADRARRRIAEEQFRAVDRATPPELPDRPSSINGGGEGGARSESARRAQDDRETAERERRLAAVDDATYRARLSQLDASIDQASDLETRQGLERDRLALEHARTRVEQQTFIAAGEIDEAKKAELVTALAATQASEQQAQLDAQRLTRAGALRSAEDAQADMLADILASASAQARTSEEKRQIELQILALAQDRFRAELRDKIATAESAEARERYAAMLRDLPTRENAQRRDVIDRTAGPIETWRSGQRTSGMASEFIQQEALDALDGVNKGLIDAWRNAKSAGDAFTAMGDVAVNALSQVVDVLAEVALQRMLIEPLVGALFGADGSSGGFLGSLIGRFTGSVFGGANLSKLAAGPQKMIGHGMARGGVKGSAGWTPVGELGMEIVDLPVGSRVFNADTTQRTLLDLDARMRAMVSIDGARRAPIVTPINISVVNRTSEAVTARTSQQPNGDIQVFLDMIDSRIDRRAADGSIARNMAFAPRPIRR</sequence>
<proteinExistence type="predicted"/>
<protein>
    <submittedName>
        <fullName evidence="2">Putative tail protein</fullName>
    </submittedName>
</protein>
<name>A0A6H1ZH64_9ZZZZ</name>
<dbReference type="EMBL" id="MT144037">
    <property type="protein sequence ID" value="QJA47263.1"/>
    <property type="molecule type" value="Genomic_DNA"/>
</dbReference>
<feature type="compositionally biased region" description="Basic and acidic residues" evidence="1">
    <location>
        <begin position="399"/>
        <end position="417"/>
    </location>
</feature>